<dbReference type="Gene3D" id="3.40.50.410">
    <property type="entry name" value="von Willebrand factor, type A domain"/>
    <property type="match status" value="1"/>
</dbReference>
<protein>
    <submittedName>
        <fullName evidence="2">von Willebrand factor type A domain-containing protein</fullName>
    </submittedName>
</protein>
<dbReference type="CDD" id="cd00198">
    <property type="entry name" value="vWFA"/>
    <property type="match status" value="1"/>
</dbReference>
<dbReference type="SMART" id="SM00327">
    <property type="entry name" value="VWA"/>
    <property type="match status" value="1"/>
</dbReference>
<reference evidence="2" key="1">
    <citation type="journal article" date="2014" name="Genome Biol. Evol.">
        <title>Pangenome evidence for extensive interdomain horizontal transfer affecting lineage core and shell genes in uncultured planktonic thaumarchaeota and euryarchaeota.</title>
        <authorList>
            <person name="Deschamps P."/>
            <person name="Zivanovic Y."/>
            <person name="Moreira D."/>
            <person name="Rodriguez-Valera F."/>
            <person name="Lopez-Garcia P."/>
        </authorList>
    </citation>
    <scope>NUCLEOTIDE SEQUENCE</scope>
</reference>
<dbReference type="SUPFAM" id="SSF53300">
    <property type="entry name" value="vWA-like"/>
    <property type="match status" value="1"/>
</dbReference>
<evidence type="ECO:0000313" key="2">
    <source>
        <dbReference type="EMBL" id="AIF04895.1"/>
    </source>
</evidence>
<name>A0A075GP92_9ARCH</name>
<proteinExistence type="predicted"/>
<dbReference type="PROSITE" id="PS50234">
    <property type="entry name" value="VWFA"/>
    <property type="match status" value="1"/>
</dbReference>
<evidence type="ECO:0000259" key="1">
    <source>
        <dbReference type="PROSITE" id="PS50234"/>
    </source>
</evidence>
<dbReference type="AlphaFoldDB" id="A0A075GP92"/>
<accession>A0A075GP92</accession>
<organism evidence="2">
    <name type="scientific">uncultured marine thaumarchaeote KM3_177_A10</name>
    <dbReference type="NCBI Taxonomy" id="1456058"/>
    <lineage>
        <taxon>Archaea</taxon>
        <taxon>Nitrososphaerota</taxon>
        <taxon>environmental samples</taxon>
    </lineage>
</organism>
<dbReference type="EMBL" id="KF900722">
    <property type="protein sequence ID" value="AIF04895.1"/>
    <property type="molecule type" value="Genomic_DNA"/>
</dbReference>
<dbReference type="InterPro" id="IPR036465">
    <property type="entry name" value="vWFA_dom_sf"/>
</dbReference>
<feature type="domain" description="VWFA" evidence="1">
    <location>
        <begin position="349"/>
        <end position="519"/>
    </location>
</feature>
<dbReference type="InterPro" id="IPR002035">
    <property type="entry name" value="VWF_A"/>
</dbReference>
<sequence length="522" mass="60177">MQSLQLQNDTLIDIATFLVRRWSGKENVTVEFTKIRQNETRLKEKRVLLIPTEQYYGDDFQKYRQFRTSIWYEAMRLKHCQKILSNDHAYGFILNAIETRRIELLGIKVWKGMVEELIFNYTNMWLSRANLSSIFGKARAVEAFYQYFLFGDIKGEIQSSQFNKVAKAVELAKHVLDEAIKKDHNTTWIESKIPEILKILDLDALISIPLSVPLKGPGLAITPNDFVKAMKQVTKSRKDDFSKFDPKNVLAGKNVLDEFKVIKTENKKNEKKGLDTKSIGIQIPDQSNVDETKIYDQDLINNLKAKFKEWKTGWKEYHFLTGDEFDNDAYLEGYDRPFVRDLKKSIRTRIVILLDHSSSIADQQIDYKKATLALCEVLAFLKIKFSVYAFNTTKRQVMCWLIKPDDLKWNNSCAKRLAQIPANGGTPLAEVYDKLYPILYSKKPDIFLTLSDGEPSDAFAARSMVKLFKSIGIKMVAIGVGRDIRNATIIATNLKYLGFERTLGVSRLKDIPNKVLNILRHR</sequence>